<sequence length="127" mass="13939">MKSLKWGVPGAFVAVLIVVGVVVAFVLTSKKGKAEEGPVMYFAIHLGDEAGLSRMRALKSTQERCSLEINAKNSREAIRHMNDVDQRYAFIFYADSIDATAPMTATEALQRLNQLQSVPGSSYNQES</sequence>
<name>A0A3P7KRB5_STRVU</name>
<evidence type="ECO:0008006" key="4">
    <source>
        <dbReference type="Google" id="ProtNLM"/>
    </source>
</evidence>
<keyword evidence="1" id="KW-0472">Membrane</keyword>
<proteinExistence type="predicted"/>
<keyword evidence="1" id="KW-1133">Transmembrane helix</keyword>
<dbReference type="OrthoDB" id="5875132at2759"/>
<accession>A0A3P7KRB5</accession>
<evidence type="ECO:0000256" key="1">
    <source>
        <dbReference type="SAM" id="Phobius"/>
    </source>
</evidence>
<keyword evidence="1" id="KW-0812">Transmembrane</keyword>
<dbReference type="Proteomes" id="UP000270094">
    <property type="component" value="Unassembled WGS sequence"/>
</dbReference>
<evidence type="ECO:0000313" key="3">
    <source>
        <dbReference type="Proteomes" id="UP000270094"/>
    </source>
</evidence>
<dbReference type="EMBL" id="UYYB01013561">
    <property type="protein sequence ID" value="VDM69792.1"/>
    <property type="molecule type" value="Genomic_DNA"/>
</dbReference>
<keyword evidence="3" id="KW-1185">Reference proteome</keyword>
<organism evidence="2 3">
    <name type="scientific">Strongylus vulgaris</name>
    <name type="common">Blood worm</name>
    <dbReference type="NCBI Taxonomy" id="40348"/>
    <lineage>
        <taxon>Eukaryota</taxon>
        <taxon>Metazoa</taxon>
        <taxon>Ecdysozoa</taxon>
        <taxon>Nematoda</taxon>
        <taxon>Chromadorea</taxon>
        <taxon>Rhabditida</taxon>
        <taxon>Rhabditina</taxon>
        <taxon>Rhabditomorpha</taxon>
        <taxon>Strongyloidea</taxon>
        <taxon>Strongylidae</taxon>
        <taxon>Strongylus</taxon>
    </lineage>
</organism>
<protein>
    <recommendedName>
        <fullName evidence="4">VWFA domain-containing protein</fullName>
    </recommendedName>
</protein>
<feature type="transmembrane region" description="Helical" evidence="1">
    <location>
        <begin position="6"/>
        <end position="27"/>
    </location>
</feature>
<evidence type="ECO:0000313" key="2">
    <source>
        <dbReference type="EMBL" id="VDM69792.1"/>
    </source>
</evidence>
<dbReference type="AlphaFoldDB" id="A0A3P7KRB5"/>
<reference evidence="2 3" key="1">
    <citation type="submission" date="2018-11" db="EMBL/GenBank/DDBJ databases">
        <authorList>
            <consortium name="Pathogen Informatics"/>
        </authorList>
    </citation>
    <scope>NUCLEOTIDE SEQUENCE [LARGE SCALE GENOMIC DNA]</scope>
</reference>
<gene>
    <name evidence="2" type="ORF">SVUK_LOCUS4790</name>
</gene>